<evidence type="ECO:0000256" key="2">
    <source>
        <dbReference type="ARBA" id="ARBA00022692"/>
    </source>
</evidence>
<evidence type="ECO:0000259" key="9">
    <source>
        <dbReference type="PROSITE" id="PS50929"/>
    </source>
</evidence>
<dbReference type="PANTHER" id="PTHR24221:SF654">
    <property type="entry name" value="ATP-BINDING CASSETTE SUB-FAMILY B MEMBER 6"/>
    <property type="match status" value="1"/>
</dbReference>
<dbReference type="InterPro" id="IPR039421">
    <property type="entry name" value="Type_1_exporter"/>
</dbReference>
<dbReference type="RefSeq" id="WP_019618722.1">
    <property type="nucleotide sequence ID" value="NZ_JBHUNE010000009.1"/>
</dbReference>
<evidence type="ECO:0000256" key="1">
    <source>
        <dbReference type="ARBA" id="ARBA00004651"/>
    </source>
</evidence>
<evidence type="ECO:0000313" key="10">
    <source>
        <dbReference type="EMBL" id="MFD2759208.1"/>
    </source>
</evidence>
<dbReference type="InterPro" id="IPR017871">
    <property type="entry name" value="ABC_transporter-like_CS"/>
</dbReference>
<evidence type="ECO:0000256" key="3">
    <source>
        <dbReference type="ARBA" id="ARBA00022741"/>
    </source>
</evidence>
<keyword evidence="5 7" id="KW-1133">Transmembrane helix</keyword>
<keyword evidence="2 7" id="KW-0812">Transmembrane</keyword>
<dbReference type="InterPro" id="IPR003439">
    <property type="entry name" value="ABC_transporter-like_ATP-bd"/>
</dbReference>
<feature type="domain" description="ABC transmembrane type-1" evidence="9">
    <location>
        <begin position="37"/>
        <end position="311"/>
    </location>
</feature>
<keyword evidence="3" id="KW-0547">Nucleotide-binding</keyword>
<dbReference type="Gene3D" id="3.40.50.300">
    <property type="entry name" value="P-loop containing nucleotide triphosphate hydrolases"/>
    <property type="match status" value="1"/>
</dbReference>
<evidence type="ECO:0000256" key="6">
    <source>
        <dbReference type="ARBA" id="ARBA00023136"/>
    </source>
</evidence>
<keyword evidence="11" id="KW-1185">Reference proteome</keyword>
<feature type="domain" description="ABC transporter" evidence="8">
    <location>
        <begin position="371"/>
        <end position="577"/>
    </location>
</feature>
<keyword evidence="6 7" id="KW-0472">Membrane</keyword>
<dbReference type="CDD" id="cd03228">
    <property type="entry name" value="ABCC_MRP_Like"/>
    <property type="match status" value="1"/>
</dbReference>
<dbReference type="SUPFAM" id="SSF52540">
    <property type="entry name" value="P-loop containing nucleoside triphosphate hydrolases"/>
    <property type="match status" value="1"/>
</dbReference>
<dbReference type="InterPro" id="IPR003593">
    <property type="entry name" value="AAA+_ATPase"/>
</dbReference>
<feature type="transmembrane region" description="Helical" evidence="7">
    <location>
        <begin position="33"/>
        <end position="54"/>
    </location>
</feature>
<organism evidence="10 11">
    <name type="scientific">Gulosibacter faecalis</name>
    <dbReference type="NCBI Taxonomy" id="272240"/>
    <lineage>
        <taxon>Bacteria</taxon>
        <taxon>Bacillati</taxon>
        <taxon>Actinomycetota</taxon>
        <taxon>Actinomycetes</taxon>
        <taxon>Micrococcales</taxon>
        <taxon>Microbacteriaceae</taxon>
        <taxon>Gulosibacter</taxon>
    </lineage>
</organism>
<dbReference type="Gene3D" id="1.20.1560.10">
    <property type="entry name" value="ABC transporter type 1, transmembrane domain"/>
    <property type="match status" value="1"/>
</dbReference>
<evidence type="ECO:0000256" key="4">
    <source>
        <dbReference type="ARBA" id="ARBA00022840"/>
    </source>
</evidence>
<comment type="caution">
    <text evidence="10">The sequence shown here is derived from an EMBL/GenBank/DDBJ whole genome shotgun (WGS) entry which is preliminary data.</text>
</comment>
<reference evidence="11" key="1">
    <citation type="journal article" date="2019" name="Int. J. Syst. Evol. Microbiol.">
        <title>The Global Catalogue of Microorganisms (GCM) 10K type strain sequencing project: providing services to taxonomists for standard genome sequencing and annotation.</title>
        <authorList>
            <consortium name="The Broad Institute Genomics Platform"/>
            <consortium name="The Broad Institute Genome Sequencing Center for Infectious Disease"/>
            <person name="Wu L."/>
            <person name="Ma J."/>
        </authorList>
    </citation>
    <scope>NUCLEOTIDE SEQUENCE [LARGE SCALE GENOMIC DNA]</scope>
    <source>
        <strain evidence="11">TISTR 1514</strain>
    </source>
</reference>
<dbReference type="Pfam" id="PF00005">
    <property type="entry name" value="ABC_tran"/>
    <property type="match status" value="1"/>
</dbReference>
<dbReference type="PANTHER" id="PTHR24221">
    <property type="entry name" value="ATP-BINDING CASSETTE SUB-FAMILY B"/>
    <property type="match status" value="1"/>
</dbReference>
<dbReference type="PROSITE" id="PS50929">
    <property type="entry name" value="ABC_TM1F"/>
    <property type="match status" value="1"/>
</dbReference>
<sequence length="577" mass="59760">MTSQTRRRGTVAWLLNFARPATARLSASTASRLAGHALGAATLALPAWAVGMLATGQAAGAGFVVLTVALTLVAAVAKAVLRYLEQLLGHLAAFGLMGEMRVELLARLAPQAPAVTDGAGAARIQAVAVRDVDRVEVFFAHTIAPAISAVVIPLAAATVAWAVAGPAVGLTVAVVLGLGLGLPLLGASAGQRGACEIATVRADIAQHVADTLRLRDDVRANEAEQVREATLAEQDARLTRALAASGRRAGLRHALANLRVWLGTLGVLVVGVVSATDLAGALPSILLAAALVPGTITSLETVERLATSLPTGLEAARRVRALLEAAPVVVEPVVAGPAAAEPALAEPASVERAAVEPAAATTVSQQAVPALELRDVTFAYPGAPSPTVEGLSLAVARGEFVGVVGATGSGKSTISRLAQRHFDPQRGAVLVDGVDARELGSAEVARRVIVADQDPFVLEGTVRENLRLADDSATDERLRWALDLVELDHGLDAQVGRRGARLSGGQRQRLALARTLVRAAPVLDRCILVLDEATSHQDPLTQARLIARLRELGVTLVVIAHRLETLRDADRTISLKA</sequence>
<dbReference type="GO" id="GO:0005524">
    <property type="term" value="F:ATP binding"/>
    <property type="evidence" value="ECO:0007669"/>
    <property type="project" value="UniProtKB-KW"/>
</dbReference>
<dbReference type="PROSITE" id="PS00211">
    <property type="entry name" value="ABC_TRANSPORTER_1"/>
    <property type="match status" value="1"/>
</dbReference>
<dbReference type="EMBL" id="JBHUNE010000009">
    <property type="protein sequence ID" value="MFD2759208.1"/>
    <property type="molecule type" value="Genomic_DNA"/>
</dbReference>
<dbReference type="InterPro" id="IPR027417">
    <property type="entry name" value="P-loop_NTPase"/>
</dbReference>
<dbReference type="InterPro" id="IPR036640">
    <property type="entry name" value="ABC1_TM_sf"/>
</dbReference>
<dbReference type="InterPro" id="IPR011527">
    <property type="entry name" value="ABC1_TM_dom"/>
</dbReference>
<feature type="transmembrane region" description="Helical" evidence="7">
    <location>
        <begin position="167"/>
        <end position="185"/>
    </location>
</feature>
<evidence type="ECO:0000256" key="7">
    <source>
        <dbReference type="SAM" id="Phobius"/>
    </source>
</evidence>
<feature type="transmembrane region" description="Helical" evidence="7">
    <location>
        <begin position="256"/>
        <end position="275"/>
    </location>
</feature>
<protein>
    <submittedName>
        <fullName evidence="10">ABC transporter ATP-binding protein</fullName>
    </submittedName>
</protein>
<accession>A0ABW5V1N2</accession>
<dbReference type="SUPFAM" id="SSF90123">
    <property type="entry name" value="ABC transporter transmembrane region"/>
    <property type="match status" value="1"/>
</dbReference>
<evidence type="ECO:0000256" key="5">
    <source>
        <dbReference type="ARBA" id="ARBA00022989"/>
    </source>
</evidence>
<evidence type="ECO:0000313" key="11">
    <source>
        <dbReference type="Proteomes" id="UP001597492"/>
    </source>
</evidence>
<dbReference type="Proteomes" id="UP001597492">
    <property type="component" value="Unassembled WGS sequence"/>
</dbReference>
<name>A0ABW5V1N2_9MICO</name>
<dbReference type="PROSITE" id="PS50893">
    <property type="entry name" value="ABC_TRANSPORTER_2"/>
    <property type="match status" value="1"/>
</dbReference>
<keyword evidence="4 10" id="KW-0067">ATP-binding</keyword>
<comment type="subcellular location">
    <subcellularLocation>
        <location evidence="1">Cell membrane</location>
        <topology evidence="1">Multi-pass membrane protein</topology>
    </subcellularLocation>
</comment>
<gene>
    <name evidence="10" type="ORF">ACFSW7_12560</name>
</gene>
<feature type="transmembrane region" description="Helical" evidence="7">
    <location>
        <begin position="138"/>
        <end position="161"/>
    </location>
</feature>
<feature type="transmembrane region" description="Helical" evidence="7">
    <location>
        <begin position="60"/>
        <end position="81"/>
    </location>
</feature>
<proteinExistence type="predicted"/>
<dbReference type="SMART" id="SM00382">
    <property type="entry name" value="AAA"/>
    <property type="match status" value="1"/>
</dbReference>
<evidence type="ECO:0000259" key="8">
    <source>
        <dbReference type="PROSITE" id="PS50893"/>
    </source>
</evidence>